<evidence type="ECO:0000313" key="4">
    <source>
        <dbReference type="Proteomes" id="UP000254575"/>
    </source>
</evidence>
<dbReference type="SUPFAM" id="SSF48452">
    <property type="entry name" value="TPR-like"/>
    <property type="match status" value="2"/>
</dbReference>
<dbReference type="InterPro" id="IPR019734">
    <property type="entry name" value="TPR_rpt"/>
</dbReference>
<sequence length="568" mass="64679">MFFLKRAAYSALLLSGSLYANTLTSQNAEKIPQVPAWQSSSHWLFNALTSNFAKQADDYQDAIRSIADVAEQSKQYEAFNYTYDLAISALYIERAAEIARHWVAAYPQDSEAHLALMRALLMKNDVESAYAEMLAVLSTDAGPQNIAQISRLLSYLNDGNNRVSILQRLSKAFPDNPFLYYYLGIHASEQGQIDLAIDAFNHALMIDKQWRQLEIMQAKALSSIGALKEARHMMANLRKRYPEDSSLLSTEIDMLVEYYQWEDALELARRWDKNVPGEPRIQELIAWLYANSKNYAMAEKSYRYLLEHDIIEDSQFAFQMGQAAIAAGKNDAARTWLQSIPADSRLYMLARQQQSLMLFEEKRIAQAQQAFAEMRKEFSDYALEMYLVEITQLDQAKKFAQAQAVLHAALQDYPRQIDLLYAQAEHLSMSGDAAAAESAYQEILALDAANIDALNAYGYLLLTQTERRQEAAVMIEKAIAQYPDSPAIQDSYAWLLYRQGKSQEALKWSQRAYAAYRKNEIAAHYVEILAANDKKDLAREVYQNEMRGQPNNPHLIEIGQRLGLADEH</sequence>
<accession>A0A380MJR8</accession>
<dbReference type="GO" id="GO:0008233">
    <property type="term" value="F:peptidase activity"/>
    <property type="evidence" value="ECO:0007669"/>
    <property type="project" value="UniProtKB-KW"/>
</dbReference>
<keyword evidence="2" id="KW-0732">Signal</keyword>
<dbReference type="EMBL" id="UHIA01000003">
    <property type="protein sequence ID" value="SUO92804.1"/>
    <property type="molecule type" value="Genomic_DNA"/>
</dbReference>
<proteinExistence type="predicted"/>
<dbReference type="RefSeq" id="WP_172459400.1">
    <property type="nucleotide sequence ID" value="NZ_UHIA01000003.1"/>
</dbReference>
<evidence type="ECO:0000313" key="3">
    <source>
        <dbReference type="EMBL" id="SUO92804.1"/>
    </source>
</evidence>
<gene>
    <name evidence="3" type="ORF">NCTC10717_00748</name>
</gene>
<organism evidence="3 4">
    <name type="scientific">Suttonella indologenes</name>
    <dbReference type="NCBI Taxonomy" id="13276"/>
    <lineage>
        <taxon>Bacteria</taxon>
        <taxon>Pseudomonadati</taxon>
        <taxon>Pseudomonadota</taxon>
        <taxon>Gammaproteobacteria</taxon>
        <taxon>Cardiobacteriales</taxon>
        <taxon>Cardiobacteriaceae</taxon>
        <taxon>Suttonella</taxon>
    </lineage>
</organism>
<feature type="chain" id="PRO_5016565582" evidence="2">
    <location>
        <begin position="21"/>
        <end position="568"/>
    </location>
</feature>
<dbReference type="AlphaFoldDB" id="A0A380MJR8"/>
<dbReference type="GO" id="GO:0006508">
    <property type="term" value="P:proteolysis"/>
    <property type="evidence" value="ECO:0007669"/>
    <property type="project" value="UniProtKB-KW"/>
</dbReference>
<dbReference type="PROSITE" id="PS50005">
    <property type="entry name" value="TPR"/>
    <property type="match status" value="1"/>
</dbReference>
<dbReference type="InterPro" id="IPR011990">
    <property type="entry name" value="TPR-like_helical_dom_sf"/>
</dbReference>
<keyword evidence="3" id="KW-0378">Hydrolase</keyword>
<feature type="repeat" description="TPR" evidence="1">
    <location>
        <begin position="177"/>
        <end position="210"/>
    </location>
</feature>
<feature type="signal peptide" evidence="2">
    <location>
        <begin position="1"/>
        <end position="20"/>
    </location>
</feature>
<keyword evidence="3" id="KW-0645">Protease</keyword>
<keyword evidence="1" id="KW-0802">TPR repeat</keyword>
<dbReference type="Pfam" id="PF13432">
    <property type="entry name" value="TPR_16"/>
    <property type="match status" value="1"/>
</dbReference>
<keyword evidence="4" id="KW-1185">Reference proteome</keyword>
<name>A0A380MJR8_9GAMM</name>
<evidence type="ECO:0000256" key="2">
    <source>
        <dbReference type="SAM" id="SignalP"/>
    </source>
</evidence>
<protein>
    <submittedName>
        <fullName evidence="3">Zn-dependent protease, contains TPR repeats</fullName>
    </submittedName>
</protein>
<dbReference type="Proteomes" id="UP000254575">
    <property type="component" value="Unassembled WGS sequence"/>
</dbReference>
<dbReference type="SMART" id="SM00028">
    <property type="entry name" value="TPR"/>
    <property type="match status" value="3"/>
</dbReference>
<evidence type="ECO:0000256" key="1">
    <source>
        <dbReference type="PROSITE-ProRule" id="PRU00339"/>
    </source>
</evidence>
<reference evidence="3 4" key="1">
    <citation type="submission" date="2018-06" db="EMBL/GenBank/DDBJ databases">
        <authorList>
            <consortium name="Pathogen Informatics"/>
            <person name="Doyle S."/>
        </authorList>
    </citation>
    <scope>NUCLEOTIDE SEQUENCE [LARGE SCALE GENOMIC DNA]</scope>
    <source>
        <strain evidence="3 4">NCTC10717</strain>
    </source>
</reference>
<dbReference type="Gene3D" id="1.25.40.10">
    <property type="entry name" value="Tetratricopeptide repeat domain"/>
    <property type="match status" value="2"/>
</dbReference>